<sequence length="142" mass="16207">MFGISFHPTSGARLLHTGTDEHDGPVRGICFHTDQPIFVSGVKRHKQKLCFFILLGHLGLISEPEPEPHFHHKYPWIISASDDQTELTWLLSHHKGITDSGFCPDDRQVKDGVTMKARLGRLMLRRGHCYQCLPRSLFHPKC</sequence>
<organism evidence="1 2">
    <name type="scientific">Mesorhabditis belari</name>
    <dbReference type="NCBI Taxonomy" id="2138241"/>
    <lineage>
        <taxon>Eukaryota</taxon>
        <taxon>Metazoa</taxon>
        <taxon>Ecdysozoa</taxon>
        <taxon>Nematoda</taxon>
        <taxon>Chromadorea</taxon>
        <taxon>Rhabditida</taxon>
        <taxon>Rhabditina</taxon>
        <taxon>Rhabditomorpha</taxon>
        <taxon>Rhabditoidea</taxon>
        <taxon>Rhabditidae</taxon>
        <taxon>Mesorhabditinae</taxon>
        <taxon>Mesorhabditis</taxon>
    </lineage>
</organism>
<dbReference type="Gene3D" id="2.130.10.10">
    <property type="entry name" value="YVTN repeat-like/Quinoprotein amine dehydrogenase"/>
    <property type="match status" value="1"/>
</dbReference>
<evidence type="ECO:0000313" key="2">
    <source>
        <dbReference type="WBParaSite" id="MBELARI_LOCUS13649"/>
    </source>
</evidence>
<evidence type="ECO:0000313" key="1">
    <source>
        <dbReference type="Proteomes" id="UP000887575"/>
    </source>
</evidence>
<reference evidence="2" key="1">
    <citation type="submission" date="2024-02" db="UniProtKB">
        <authorList>
            <consortium name="WormBaseParasite"/>
        </authorList>
    </citation>
    <scope>IDENTIFICATION</scope>
</reference>
<name>A0AAF3EI28_9BILA</name>
<proteinExistence type="predicted"/>
<dbReference type="InterPro" id="IPR015943">
    <property type="entry name" value="WD40/YVTN_repeat-like_dom_sf"/>
</dbReference>
<dbReference type="Proteomes" id="UP000887575">
    <property type="component" value="Unassembled WGS sequence"/>
</dbReference>
<dbReference type="AlphaFoldDB" id="A0AAF3EI28"/>
<keyword evidence="1" id="KW-1185">Reference proteome</keyword>
<accession>A0AAF3EI28</accession>
<protein>
    <submittedName>
        <fullName evidence="2">Uncharacterized protein</fullName>
    </submittedName>
</protein>
<dbReference type="InterPro" id="IPR036322">
    <property type="entry name" value="WD40_repeat_dom_sf"/>
</dbReference>
<dbReference type="WBParaSite" id="MBELARI_LOCUS13649">
    <property type="protein sequence ID" value="MBELARI_LOCUS13649"/>
    <property type="gene ID" value="MBELARI_LOCUS13649"/>
</dbReference>
<dbReference type="SUPFAM" id="SSF50978">
    <property type="entry name" value="WD40 repeat-like"/>
    <property type="match status" value="1"/>
</dbReference>